<dbReference type="Proteomes" id="UP001150238">
    <property type="component" value="Unassembled WGS sequence"/>
</dbReference>
<feature type="non-terminal residue" evidence="1">
    <location>
        <position position="51"/>
    </location>
</feature>
<sequence>YNVVEMAIKIAAEQDKAEDAIKARDAAVQRLTDAYISIEQKLEIIGRLEDQ</sequence>
<accession>A0A9W9AHH4</accession>
<feature type="non-terminal residue" evidence="1">
    <location>
        <position position="1"/>
    </location>
</feature>
<reference evidence="1" key="1">
    <citation type="submission" date="2022-08" db="EMBL/GenBank/DDBJ databases">
        <authorList>
            <consortium name="DOE Joint Genome Institute"/>
            <person name="Min B."/>
            <person name="Riley R."/>
            <person name="Sierra-Patev S."/>
            <person name="Naranjo-Ortiz M."/>
            <person name="Looney B."/>
            <person name="Konkel Z."/>
            <person name="Slot J.C."/>
            <person name="Sakamoto Y."/>
            <person name="Steenwyk J.L."/>
            <person name="Rokas A."/>
            <person name="Carro J."/>
            <person name="Camarero S."/>
            <person name="Ferreira P."/>
            <person name="Molpeceres G."/>
            <person name="Ruiz-Duenas F.J."/>
            <person name="Serrano A."/>
            <person name="Henrissat B."/>
            <person name="Drula E."/>
            <person name="Hughes K.W."/>
            <person name="Mata J.L."/>
            <person name="Ishikawa N.K."/>
            <person name="Vargas-Isla R."/>
            <person name="Ushijima S."/>
            <person name="Smith C.A."/>
            <person name="Ahrendt S."/>
            <person name="Andreopoulos W."/>
            <person name="He G."/>
            <person name="Labutti K."/>
            <person name="Lipzen A."/>
            <person name="Ng V."/>
            <person name="Sandor L."/>
            <person name="Barry K."/>
            <person name="Martinez A.T."/>
            <person name="Xiao Y."/>
            <person name="Gibbons J.G."/>
            <person name="Terashima K."/>
            <person name="Hibbett D.S."/>
            <person name="Grigoriev I.V."/>
        </authorList>
    </citation>
    <scope>NUCLEOTIDE SEQUENCE</scope>
    <source>
        <strain evidence="1">Sp2 HRB7682 ss15</strain>
    </source>
</reference>
<dbReference type="EMBL" id="JANVFS010000013">
    <property type="protein sequence ID" value="KAJ4482884.1"/>
    <property type="molecule type" value="Genomic_DNA"/>
</dbReference>
<gene>
    <name evidence="1" type="ORF">C8J55DRAFT_386358</name>
</gene>
<evidence type="ECO:0000313" key="1">
    <source>
        <dbReference type="EMBL" id="KAJ4482884.1"/>
    </source>
</evidence>
<comment type="caution">
    <text evidence="1">The sequence shown here is derived from an EMBL/GenBank/DDBJ whole genome shotgun (WGS) entry which is preliminary data.</text>
</comment>
<evidence type="ECO:0000313" key="2">
    <source>
        <dbReference type="Proteomes" id="UP001150238"/>
    </source>
</evidence>
<dbReference type="AlphaFoldDB" id="A0A9W9AHH4"/>
<organism evidence="1 2">
    <name type="scientific">Lentinula lateritia</name>
    <dbReference type="NCBI Taxonomy" id="40482"/>
    <lineage>
        <taxon>Eukaryota</taxon>
        <taxon>Fungi</taxon>
        <taxon>Dikarya</taxon>
        <taxon>Basidiomycota</taxon>
        <taxon>Agaricomycotina</taxon>
        <taxon>Agaricomycetes</taxon>
        <taxon>Agaricomycetidae</taxon>
        <taxon>Agaricales</taxon>
        <taxon>Marasmiineae</taxon>
        <taxon>Omphalotaceae</taxon>
        <taxon>Lentinula</taxon>
    </lineage>
</organism>
<protein>
    <submittedName>
        <fullName evidence="1">Uncharacterized protein</fullName>
    </submittedName>
</protein>
<name>A0A9W9AHH4_9AGAR</name>
<proteinExistence type="predicted"/>
<reference evidence="1" key="2">
    <citation type="journal article" date="2023" name="Proc. Natl. Acad. Sci. U.S.A.">
        <title>A global phylogenomic analysis of the shiitake genus Lentinula.</title>
        <authorList>
            <person name="Sierra-Patev S."/>
            <person name="Min B."/>
            <person name="Naranjo-Ortiz M."/>
            <person name="Looney B."/>
            <person name="Konkel Z."/>
            <person name="Slot J.C."/>
            <person name="Sakamoto Y."/>
            <person name="Steenwyk J.L."/>
            <person name="Rokas A."/>
            <person name="Carro J."/>
            <person name="Camarero S."/>
            <person name="Ferreira P."/>
            <person name="Molpeceres G."/>
            <person name="Ruiz-Duenas F.J."/>
            <person name="Serrano A."/>
            <person name="Henrissat B."/>
            <person name="Drula E."/>
            <person name="Hughes K.W."/>
            <person name="Mata J.L."/>
            <person name="Ishikawa N.K."/>
            <person name="Vargas-Isla R."/>
            <person name="Ushijima S."/>
            <person name="Smith C.A."/>
            <person name="Donoghue J."/>
            <person name="Ahrendt S."/>
            <person name="Andreopoulos W."/>
            <person name="He G."/>
            <person name="LaButti K."/>
            <person name="Lipzen A."/>
            <person name="Ng V."/>
            <person name="Riley R."/>
            <person name="Sandor L."/>
            <person name="Barry K."/>
            <person name="Martinez A.T."/>
            <person name="Xiao Y."/>
            <person name="Gibbons J.G."/>
            <person name="Terashima K."/>
            <person name="Grigoriev I.V."/>
            <person name="Hibbett D."/>
        </authorList>
    </citation>
    <scope>NUCLEOTIDE SEQUENCE</scope>
    <source>
        <strain evidence="1">Sp2 HRB7682 ss15</strain>
    </source>
</reference>